<evidence type="ECO:0000313" key="2">
    <source>
        <dbReference type="Proteomes" id="UP000198379"/>
    </source>
</evidence>
<organism evidence="1 2">
    <name type="scientific">Dokdonia pacifica</name>
    <dbReference type="NCBI Taxonomy" id="1627892"/>
    <lineage>
        <taxon>Bacteria</taxon>
        <taxon>Pseudomonadati</taxon>
        <taxon>Bacteroidota</taxon>
        <taxon>Flavobacteriia</taxon>
        <taxon>Flavobacteriales</taxon>
        <taxon>Flavobacteriaceae</taxon>
        <taxon>Dokdonia</taxon>
    </lineage>
</organism>
<name>A0A238WKM1_9FLAO</name>
<gene>
    <name evidence="1" type="ORF">SAMN06265376_1011160</name>
</gene>
<keyword evidence="2" id="KW-1185">Reference proteome</keyword>
<sequence>MKSIAIISLSFMLSLSILGPSFLMLIDGHCDIEIALDLGEEENKKDTKKELDEKDAFFQLYTTPIIAKKCHQISLNNHILHQYRSHIVDVQSPPPKYFI</sequence>
<dbReference type="EMBL" id="FZNY01000001">
    <property type="protein sequence ID" value="SNR46863.1"/>
    <property type="molecule type" value="Genomic_DNA"/>
</dbReference>
<protein>
    <submittedName>
        <fullName evidence="1">Uncharacterized protein</fullName>
    </submittedName>
</protein>
<dbReference type="AlphaFoldDB" id="A0A238WKM1"/>
<dbReference type="RefSeq" id="WP_143337057.1">
    <property type="nucleotide sequence ID" value="NZ_BMEP01000003.1"/>
</dbReference>
<dbReference type="Proteomes" id="UP000198379">
    <property type="component" value="Unassembled WGS sequence"/>
</dbReference>
<accession>A0A238WKM1</accession>
<proteinExistence type="predicted"/>
<evidence type="ECO:0000313" key="1">
    <source>
        <dbReference type="EMBL" id="SNR46863.1"/>
    </source>
</evidence>
<reference evidence="1 2" key="1">
    <citation type="submission" date="2017-06" db="EMBL/GenBank/DDBJ databases">
        <authorList>
            <person name="Kim H.J."/>
            <person name="Triplett B.A."/>
        </authorList>
    </citation>
    <scope>NUCLEOTIDE SEQUENCE [LARGE SCALE GENOMIC DNA]</scope>
    <source>
        <strain evidence="1 2">DSM 25597</strain>
    </source>
</reference>